<dbReference type="AlphaFoldDB" id="R0LYF6"/>
<dbReference type="EMBL" id="KB742685">
    <property type="protein sequence ID" value="EOB05493.1"/>
    <property type="molecule type" value="Genomic_DNA"/>
</dbReference>
<dbReference type="Proteomes" id="UP000296049">
    <property type="component" value="Unassembled WGS sequence"/>
</dbReference>
<gene>
    <name evidence="1" type="ORF">Anapl_01325</name>
</gene>
<proteinExistence type="predicted"/>
<reference evidence="2" key="1">
    <citation type="journal article" date="2013" name="Nat. Genet.">
        <title>The duck genome and transcriptome provide insight into an avian influenza virus reservoir species.</title>
        <authorList>
            <person name="Huang Y."/>
            <person name="Li Y."/>
            <person name="Burt D.W."/>
            <person name="Chen H."/>
            <person name="Zhang Y."/>
            <person name="Qian W."/>
            <person name="Kim H."/>
            <person name="Gan S."/>
            <person name="Zhao Y."/>
            <person name="Li J."/>
            <person name="Yi K."/>
            <person name="Feng H."/>
            <person name="Zhu P."/>
            <person name="Li B."/>
            <person name="Liu Q."/>
            <person name="Fairley S."/>
            <person name="Magor K.E."/>
            <person name="Du Z."/>
            <person name="Hu X."/>
            <person name="Goodman L."/>
            <person name="Tafer H."/>
            <person name="Vignal A."/>
            <person name="Lee T."/>
            <person name="Kim K.W."/>
            <person name="Sheng Z."/>
            <person name="An Y."/>
            <person name="Searle S."/>
            <person name="Herrero J."/>
            <person name="Groenen M.A."/>
            <person name="Crooijmans R.P."/>
            <person name="Faraut T."/>
            <person name="Cai Q."/>
            <person name="Webster R.G."/>
            <person name="Aldridge J.R."/>
            <person name="Warren W.C."/>
            <person name="Bartschat S."/>
            <person name="Kehr S."/>
            <person name="Marz M."/>
            <person name="Stadler P.F."/>
            <person name="Smith J."/>
            <person name="Kraus R.H."/>
            <person name="Zhao Y."/>
            <person name="Ren L."/>
            <person name="Fei J."/>
            <person name="Morisson M."/>
            <person name="Kaiser P."/>
            <person name="Griffin D.K."/>
            <person name="Rao M."/>
            <person name="Pitel F."/>
            <person name="Wang J."/>
            <person name="Li N."/>
        </authorList>
    </citation>
    <scope>NUCLEOTIDE SEQUENCE [LARGE SCALE GENOMIC DNA]</scope>
</reference>
<organism evidence="1 2">
    <name type="scientific">Anas platyrhynchos</name>
    <name type="common">Mallard</name>
    <name type="synonym">Anas boschas</name>
    <dbReference type="NCBI Taxonomy" id="8839"/>
    <lineage>
        <taxon>Eukaryota</taxon>
        <taxon>Metazoa</taxon>
        <taxon>Chordata</taxon>
        <taxon>Craniata</taxon>
        <taxon>Vertebrata</taxon>
        <taxon>Euteleostomi</taxon>
        <taxon>Archelosauria</taxon>
        <taxon>Archosauria</taxon>
        <taxon>Dinosauria</taxon>
        <taxon>Saurischia</taxon>
        <taxon>Theropoda</taxon>
        <taxon>Coelurosauria</taxon>
        <taxon>Aves</taxon>
        <taxon>Neognathae</taxon>
        <taxon>Galloanserae</taxon>
        <taxon>Anseriformes</taxon>
        <taxon>Anatidae</taxon>
        <taxon>Anatinae</taxon>
        <taxon>Anas</taxon>
    </lineage>
</organism>
<evidence type="ECO:0000313" key="1">
    <source>
        <dbReference type="EMBL" id="EOB05493.1"/>
    </source>
</evidence>
<protein>
    <submittedName>
        <fullName evidence="1">Uncharacterized protein</fullName>
    </submittedName>
</protein>
<evidence type="ECO:0000313" key="2">
    <source>
        <dbReference type="Proteomes" id="UP000296049"/>
    </source>
</evidence>
<sequence length="429" mass="48116">MGKSPVFLVAKNLQTSRKCPDSFNCAKGQKMKFIIERSQQDFAHNREQFTSVWSVSTYGKNNPGIQWLSALPHTQLALGPTCNMSQGLKGMVLSSLMQRVAGTYSLLHVVSLKQTKLCSNMTMNIADSLKTTITVIMSDVSAASAEFSGEVQSGCRPGVHSLTLERFLQLPEQELQTLESAGGWSQTLPGSVTSGQVQNPAKTAGEITALLKTRRVWSGSVLNEHHVLLLYPEYFTQYSGKESFDVEESSIHPHQNFVTLAFFQWSLNLSLLNIWQENLSKGQVNIQEEMNRVDANHSCQALDKHQQHLSKTIFAQYCIHLDELSFKMLEKFLYLNAILTIKDQVKSAGKDTAQYEYKQDALTICQALNVIFIPQMLWGILYDFTRDLSGEDKTNNSMVSDGFTDILLVKTYNKNSASYTMSSWLQLFG</sequence>
<accession>R0LYF6</accession>
<keyword evidence="2" id="KW-1185">Reference proteome</keyword>
<name>R0LYF6_ANAPL</name>